<dbReference type="InterPro" id="IPR058663">
    <property type="entry name" value="PucR-like_N"/>
</dbReference>
<evidence type="ECO:0000256" key="1">
    <source>
        <dbReference type="SAM" id="MobiDB-lite"/>
    </source>
</evidence>
<dbReference type="Gene3D" id="1.10.10.2840">
    <property type="entry name" value="PucR C-terminal helix-turn-helix domain"/>
    <property type="match status" value="1"/>
</dbReference>
<reference evidence="4 5" key="1">
    <citation type="submission" date="2024-06" db="EMBL/GenBank/DDBJ databases">
        <title>The Natural Products Discovery Center: Release of the First 8490 Sequenced Strains for Exploring Actinobacteria Biosynthetic Diversity.</title>
        <authorList>
            <person name="Kalkreuter E."/>
            <person name="Kautsar S.A."/>
            <person name="Yang D."/>
            <person name="Bader C.D."/>
            <person name="Teijaro C.N."/>
            <person name="Fluegel L."/>
            <person name="Davis C.M."/>
            <person name="Simpson J.R."/>
            <person name="Lauterbach L."/>
            <person name="Steele A.D."/>
            <person name="Gui C."/>
            <person name="Meng S."/>
            <person name="Li G."/>
            <person name="Viehrig K."/>
            <person name="Ye F."/>
            <person name="Su P."/>
            <person name="Kiefer A.F."/>
            <person name="Nichols A."/>
            <person name="Cepeda A.J."/>
            <person name="Yan W."/>
            <person name="Fan B."/>
            <person name="Jiang Y."/>
            <person name="Adhikari A."/>
            <person name="Zheng C.-J."/>
            <person name="Schuster L."/>
            <person name="Cowan T.M."/>
            <person name="Smanski M.J."/>
            <person name="Chevrette M.G."/>
            <person name="De Carvalho L.P.S."/>
            <person name="Shen B."/>
        </authorList>
    </citation>
    <scope>NUCLEOTIDE SEQUENCE [LARGE SCALE GENOMIC DNA]</scope>
    <source>
        <strain evidence="4 5">NPDC038104</strain>
    </source>
</reference>
<feature type="domain" description="PucR-like N-terminal" evidence="3">
    <location>
        <begin position="20"/>
        <end position="182"/>
    </location>
</feature>
<dbReference type="InterPro" id="IPR051448">
    <property type="entry name" value="CdaR-like_regulators"/>
</dbReference>
<proteinExistence type="predicted"/>
<evidence type="ECO:0000313" key="4">
    <source>
        <dbReference type="EMBL" id="MEU3557974.1"/>
    </source>
</evidence>
<evidence type="ECO:0000259" key="3">
    <source>
        <dbReference type="Pfam" id="PF25906"/>
    </source>
</evidence>
<accession>A0ABV2YQF9</accession>
<feature type="region of interest" description="Disordered" evidence="1">
    <location>
        <begin position="1"/>
        <end position="20"/>
    </location>
</feature>
<keyword evidence="5" id="KW-1185">Reference proteome</keyword>
<feature type="compositionally biased region" description="Basic and acidic residues" evidence="1">
    <location>
        <begin position="1"/>
        <end position="11"/>
    </location>
</feature>
<organism evidence="4 5">
    <name type="scientific">Streptomyces fragilis</name>
    <dbReference type="NCBI Taxonomy" id="67301"/>
    <lineage>
        <taxon>Bacteria</taxon>
        <taxon>Bacillati</taxon>
        <taxon>Actinomycetota</taxon>
        <taxon>Actinomycetes</taxon>
        <taxon>Kitasatosporales</taxon>
        <taxon>Streptomycetaceae</taxon>
        <taxon>Streptomyces</taxon>
    </lineage>
</organism>
<comment type="caution">
    <text evidence="4">The sequence shown here is derived from an EMBL/GenBank/DDBJ whole genome shotgun (WGS) entry which is preliminary data.</text>
</comment>
<dbReference type="InterPro" id="IPR025736">
    <property type="entry name" value="PucR_C-HTH_dom"/>
</dbReference>
<dbReference type="Pfam" id="PF25906">
    <property type="entry name" value="PucR-like_N"/>
    <property type="match status" value="1"/>
</dbReference>
<evidence type="ECO:0000313" key="5">
    <source>
        <dbReference type="Proteomes" id="UP001550850"/>
    </source>
</evidence>
<name>A0ABV2YQF9_9ACTN</name>
<dbReference type="InterPro" id="IPR042070">
    <property type="entry name" value="PucR_C-HTH_sf"/>
</dbReference>
<dbReference type="Pfam" id="PF13556">
    <property type="entry name" value="HTH_30"/>
    <property type="match status" value="1"/>
</dbReference>
<dbReference type="PANTHER" id="PTHR33744:SF1">
    <property type="entry name" value="DNA-BINDING TRANSCRIPTIONAL ACTIVATOR ADER"/>
    <property type="match status" value="1"/>
</dbReference>
<sequence>MADRARPRTEPAEGGPPPAGIPAELLDHLRPFLDEIIEEVVRVIRTEIAEYARPSDETYMHVVNRGVAQALEGFLARLSGSDTDWDDVRATYERIGRGEAEEGRSLDSFQSALRLGARVTWRRMSELLEVHRLPPHVLIAFGETIFLHLDEMAAATTSGYTEARLHAAGELQQRRSRLLDLLTSERAVAPEAVADLAGTARWPLPRDIAVVVTDHPGEPDAARPILPPEFLARFDGQEGVIVVPDPEGLGRERAISGALRGLRSALGPTVPLDAGSRSLRWARDALDLTRRGILRDTGLVRCADHLPTLLLFRDEELVDALARLRLGPLDAVRSPQRERLAETLLCWLSCARNASEVAQRLAVHPQTVRYRLRQLDEVFGDQLRDPTAQFEMQLALRAQELRRPAD</sequence>
<dbReference type="EMBL" id="JBEZUR010000077">
    <property type="protein sequence ID" value="MEU3557974.1"/>
    <property type="molecule type" value="Genomic_DNA"/>
</dbReference>
<dbReference type="RefSeq" id="WP_108952868.1">
    <property type="nucleotide sequence ID" value="NZ_BEVZ01000002.1"/>
</dbReference>
<gene>
    <name evidence="4" type="ORF">AB0E65_27760</name>
</gene>
<feature type="domain" description="PucR C-terminal helix-turn-helix" evidence="2">
    <location>
        <begin position="340"/>
        <end position="398"/>
    </location>
</feature>
<dbReference type="PANTHER" id="PTHR33744">
    <property type="entry name" value="CARBOHYDRATE DIACID REGULATOR"/>
    <property type="match status" value="1"/>
</dbReference>
<dbReference type="Proteomes" id="UP001550850">
    <property type="component" value="Unassembled WGS sequence"/>
</dbReference>
<evidence type="ECO:0000259" key="2">
    <source>
        <dbReference type="Pfam" id="PF13556"/>
    </source>
</evidence>
<protein>
    <submittedName>
        <fullName evidence="4">Helix-turn-helix domain-containing protein</fullName>
    </submittedName>
</protein>